<dbReference type="InterPro" id="IPR000195">
    <property type="entry name" value="Rab-GAP-TBC_dom"/>
</dbReference>
<dbReference type="PANTHER" id="PTHR47219">
    <property type="entry name" value="RAB GTPASE-ACTIVATING PROTEIN 1-LIKE"/>
    <property type="match status" value="1"/>
</dbReference>
<dbReference type="AlphaFoldDB" id="A0AAI9WXN6"/>
<dbReference type="GO" id="GO:0031267">
    <property type="term" value="F:small GTPase binding"/>
    <property type="evidence" value="ECO:0007669"/>
    <property type="project" value="TreeGrafter"/>
</dbReference>
<protein>
    <recommendedName>
        <fullName evidence="2">Oxidant-induced cell-cycle arrest protein 5</fullName>
    </recommendedName>
</protein>
<dbReference type="PANTHER" id="PTHR47219:SF20">
    <property type="entry name" value="TBC1 DOMAIN FAMILY MEMBER 2B"/>
    <property type="match status" value="1"/>
</dbReference>
<gene>
    <name evidence="4" type="ORF">KGF56_002897</name>
</gene>
<name>A0AAI9WXN6_9ASCO</name>
<proteinExistence type="inferred from homology"/>
<dbReference type="InterPro" id="IPR050302">
    <property type="entry name" value="Rab_GAP_TBC_domain"/>
</dbReference>
<accession>A0AAI9WXN6</accession>
<dbReference type="Gene3D" id="1.10.8.270">
    <property type="entry name" value="putative rabgap domain of human tbc1 domain family member 14 like domains"/>
    <property type="match status" value="1"/>
</dbReference>
<dbReference type="GO" id="GO:0030427">
    <property type="term" value="C:site of polarized growth"/>
    <property type="evidence" value="ECO:0007669"/>
    <property type="project" value="UniProtKB-ARBA"/>
</dbReference>
<dbReference type="PROSITE" id="PS50086">
    <property type="entry name" value="TBC_RABGAP"/>
    <property type="match status" value="1"/>
</dbReference>
<dbReference type="RefSeq" id="XP_049180003.1">
    <property type="nucleotide sequence ID" value="XM_049324174.1"/>
</dbReference>
<dbReference type="Pfam" id="PF00566">
    <property type="entry name" value="RabGAP-TBC"/>
    <property type="match status" value="2"/>
</dbReference>
<dbReference type="EMBL" id="JAHUZD010000105">
    <property type="protein sequence ID" value="KAI3404258.2"/>
    <property type="molecule type" value="Genomic_DNA"/>
</dbReference>
<dbReference type="Gene3D" id="1.10.472.80">
    <property type="entry name" value="Ypt/Rab-GAP domain of gyp1p, domain 3"/>
    <property type="match status" value="1"/>
</dbReference>
<evidence type="ECO:0000313" key="5">
    <source>
        <dbReference type="Proteomes" id="UP001202479"/>
    </source>
</evidence>
<reference evidence="4" key="1">
    <citation type="journal article" date="2022" name="DNA Res.">
        <title>Genome analysis of five recently described species of the CUG-Ser clade uncovers Candida theae as a new hybrid lineage with pathogenic potential in the Candida parapsilosis species complex.</title>
        <authorList>
            <person name="Mixao V."/>
            <person name="Del Olmo V."/>
            <person name="Hegedusova E."/>
            <person name="Saus E."/>
            <person name="Pryszcz L."/>
            <person name="Cillingova A."/>
            <person name="Nosek J."/>
            <person name="Gabaldon T."/>
        </authorList>
    </citation>
    <scope>NUCLEOTIDE SEQUENCE</scope>
    <source>
        <strain evidence="4">CBS 10844</strain>
    </source>
</reference>
<comment type="caution">
    <text evidence="4">The sequence shown here is derived from an EMBL/GenBank/DDBJ whole genome shotgun (WGS) entry which is preliminary data.</text>
</comment>
<dbReference type="GeneID" id="73380514"/>
<dbReference type="InterPro" id="IPR035969">
    <property type="entry name" value="Rab-GAP_TBC_sf"/>
</dbReference>
<dbReference type="GO" id="GO:0005096">
    <property type="term" value="F:GTPase activator activity"/>
    <property type="evidence" value="ECO:0007669"/>
    <property type="project" value="TreeGrafter"/>
</dbReference>
<comment type="similarity">
    <text evidence="1">Belongs to the OCA5 family.</text>
</comment>
<sequence length="391" mass="43863">MKLSGLDYSSPRRFPPKCNKVKRLIQKGVPPEWRGNCWLFYSGAYDLSMRNAEVYPQLVERVTQGDLKTIGNDADLIERDLYRTFPDNIHYNPNTRDTGLNNNNNNNHPVESAFERRGEDTNPCVALPPLTQEPLLIQRLRRLLLCFSLHSPSIGYCQSLNFIAALLLLFMNEEHAFWMLNIITTRIVPNVHNRNLSGLTTDLEVLLLCVKRYLPDVYPLLSGGNAPTDSTISNAHAPSSPGTATTVGAGVAVGSGVLAATPWFMTLFITSLPLETTLRIWDCLFYNGSKTLFRVSLQIINRASKEKEFPLNLHPYDIDPNTLLNHFKGVSQRDIDTSRIYVERKRSLSTSTTNKAGGATTKGALAISLWNKHLKRKQKGKAQNTQPTTHT</sequence>
<dbReference type="Proteomes" id="UP001202479">
    <property type="component" value="Unassembled WGS sequence"/>
</dbReference>
<evidence type="ECO:0000256" key="1">
    <source>
        <dbReference type="ARBA" id="ARBA00005521"/>
    </source>
</evidence>
<evidence type="ECO:0000256" key="2">
    <source>
        <dbReference type="ARBA" id="ARBA00019144"/>
    </source>
</evidence>
<evidence type="ECO:0000313" key="4">
    <source>
        <dbReference type="EMBL" id="KAI3404258.2"/>
    </source>
</evidence>
<keyword evidence="5" id="KW-1185">Reference proteome</keyword>
<evidence type="ECO:0000259" key="3">
    <source>
        <dbReference type="PROSITE" id="PS50086"/>
    </source>
</evidence>
<dbReference type="SUPFAM" id="SSF47923">
    <property type="entry name" value="Ypt/Rab-GAP domain of gyp1p"/>
    <property type="match status" value="2"/>
</dbReference>
<feature type="domain" description="Rab-GAP TBC" evidence="3">
    <location>
        <begin position="28"/>
        <end position="288"/>
    </location>
</feature>
<dbReference type="SMART" id="SM00164">
    <property type="entry name" value="TBC"/>
    <property type="match status" value="1"/>
</dbReference>
<organism evidence="4 5">
    <name type="scientific">Candida oxycetoniae</name>
    <dbReference type="NCBI Taxonomy" id="497107"/>
    <lineage>
        <taxon>Eukaryota</taxon>
        <taxon>Fungi</taxon>
        <taxon>Dikarya</taxon>
        <taxon>Ascomycota</taxon>
        <taxon>Saccharomycotina</taxon>
        <taxon>Pichiomycetes</taxon>
        <taxon>Debaryomycetaceae</taxon>
        <taxon>Candida/Lodderomyces clade</taxon>
        <taxon>Candida</taxon>
    </lineage>
</organism>